<feature type="transmembrane region" description="Helical" evidence="1">
    <location>
        <begin position="270"/>
        <end position="286"/>
    </location>
</feature>
<feature type="transmembrane region" description="Helical" evidence="1">
    <location>
        <begin position="292"/>
        <end position="310"/>
    </location>
</feature>
<feature type="transmembrane region" description="Helical" evidence="1">
    <location>
        <begin position="322"/>
        <end position="341"/>
    </location>
</feature>
<keyword evidence="1" id="KW-0812">Transmembrane</keyword>
<keyword evidence="1" id="KW-1133">Transmembrane helix</keyword>
<comment type="caution">
    <text evidence="2">The sequence shown here is derived from an EMBL/GenBank/DDBJ whole genome shotgun (WGS) entry which is preliminary data.</text>
</comment>
<accession>A0A226DBK0</accession>
<evidence type="ECO:0000313" key="2">
    <source>
        <dbReference type="EMBL" id="OXA41626.1"/>
    </source>
</evidence>
<sequence length="421" mass="48329">MADLIFKFADSYAKIYNRLPRLAIEYDSKTRRYIAISNIKKLLGSIFNCLVIMWLFTEGPKLLQFFYLVHRSVELGHFPTMLEEPFASPTQLLSIAIITITSGAAPILAGIAYLFNTDIVKFLNELLNLEDDLVQRGLEREEIKRTKKFKGKLSPTSKLFMELVQLIPFFVLYMAPALVVFGMYNNLDPFHFIFYWSPKYRRENVIIRMSINICSFVVLTLAAIFDGQILLGMGMLFAMAAWILLRIVCLIETDYTERRVWMRSGRERRAIIILYNRILLLLVGLAPPQSTITLFAVVGCAIVIVVLNIMSITMYATLPFNVYMMGPTFSIGLVLILNAILKSVSYYEILSKEMLHRWKNDARLVAWGILKEHGRRVVAMRPILVYIGVWRTNLLQINIELLCRWNAAIVDATITVLLTNT</sequence>
<keyword evidence="1" id="KW-0472">Membrane</keyword>
<dbReference type="Proteomes" id="UP000198287">
    <property type="component" value="Unassembled WGS sequence"/>
</dbReference>
<reference evidence="2 3" key="1">
    <citation type="submission" date="2015-12" db="EMBL/GenBank/DDBJ databases">
        <title>The genome of Folsomia candida.</title>
        <authorList>
            <person name="Faddeeva A."/>
            <person name="Derks M.F."/>
            <person name="Anvar Y."/>
            <person name="Smit S."/>
            <person name="Van Straalen N."/>
            <person name="Roelofs D."/>
        </authorList>
    </citation>
    <scope>NUCLEOTIDE SEQUENCE [LARGE SCALE GENOMIC DNA]</scope>
    <source>
        <strain evidence="2 3">VU population</strain>
        <tissue evidence="2">Whole body</tissue>
    </source>
</reference>
<name>A0A226DBK0_FOLCA</name>
<feature type="transmembrane region" description="Helical" evidence="1">
    <location>
        <begin position="92"/>
        <end position="115"/>
    </location>
</feature>
<feature type="transmembrane region" description="Helical" evidence="1">
    <location>
        <begin position="205"/>
        <end position="225"/>
    </location>
</feature>
<feature type="transmembrane region" description="Helical" evidence="1">
    <location>
        <begin position="231"/>
        <end position="249"/>
    </location>
</feature>
<gene>
    <name evidence="2" type="ORF">Fcan01_23670</name>
</gene>
<proteinExistence type="predicted"/>
<dbReference type="AlphaFoldDB" id="A0A226DBK0"/>
<evidence type="ECO:0000313" key="3">
    <source>
        <dbReference type="Proteomes" id="UP000198287"/>
    </source>
</evidence>
<dbReference type="EMBL" id="LNIX01000029">
    <property type="protein sequence ID" value="OXA41626.1"/>
    <property type="molecule type" value="Genomic_DNA"/>
</dbReference>
<protein>
    <submittedName>
        <fullName evidence="2">Uncharacterized protein</fullName>
    </submittedName>
</protein>
<keyword evidence="3" id="KW-1185">Reference proteome</keyword>
<feature type="transmembrane region" description="Helical" evidence="1">
    <location>
        <begin position="163"/>
        <end position="184"/>
    </location>
</feature>
<organism evidence="2 3">
    <name type="scientific">Folsomia candida</name>
    <name type="common">Springtail</name>
    <dbReference type="NCBI Taxonomy" id="158441"/>
    <lineage>
        <taxon>Eukaryota</taxon>
        <taxon>Metazoa</taxon>
        <taxon>Ecdysozoa</taxon>
        <taxon>Arthropoda</taxon>
        <taxon>Hexapoda</taxon>
        <taxon>Collembola</taxon>
        <taxon>Entomobryomorpha</taxon>
        <taxon>Isotomoidea</taxon>
        <taxon>Isotomidae</taxon>
        <taxon>Proisotominae</taxon>
        <taxon>Folsomia</taxon>
    </lineage>
</organism>
<evidence type="ECO:0000256" key="1">
    <source>
        <dbReference type="SAM" id="Phobius"/>
    </source>
</evidence>